<dbReference type="NCBIfam" id="TIGR04223">
    <property type="entry name" value="quorum_AgrD"/>
    <property type="match status" value="1"/>
</dbReference>
<keyword evidence="2" id="KW-1185">Reference proteome</keyword>
<evidence type="ECO:0000313" key="1">
    <source>
        <dbReference type="EMBL" id="AEG61084.1"/>
    </source>
</evidence>
<evidence type="ECO:0000313" key="2">
    <source>
        <dbReference type="Proteomes" id="UP000009234"/>
    </source>
</evidence>
<name>F6DSJ4_DESRL</name>
<dbReference type="Proteomes" id="UP000009234">
    <property type="component" value="Chromosome"/>
</dbReference>
<evidence type="ECO:0008006" key="3">
    <source>
        <dbReference type="Google" id="ProtNLM"/>
    </source>
</evidence>
<reference evidence="1 2" key="2">
    <citation type="journal article" date="2012" name="Stand. Genomic Sci.">
        <title>Complete genome sequence of the sulfate-reducing firmicute Desulfotomaculum ruminis type strain (DL(T)).</title>
        <authorList>
            <person name="Spring S."/>
            <person name="Visser M."/>
            <person name="Lu M."/>
            <person name="Copeland A."/>
            <person name="Lapidus A."/>
            <person name="Lucas S."/>
            <person name="Cheng J.F."/>
            <person name="Han C."/>
            <person name="Tapia R."/>
            <person name="Goodwin L.A."/>
            <person name="Pitluck S."/>
            <person name="Ivanova N."/>
            <person name="Land M."/>
            <person name="Hauser L."/>
            <person name="Larimer F."/>
            <person name="Rohde M."/>
            <person name="Goker M."/>
            <person name="Detter J.C."/>
            <person name="Kyrpides N.C."/>
            <person name="Woyke T."/>
            <person name="Schaap P.J."/>
            <person name="Plugge C.M."/>
            <person name="Muyzer G."/>
            <person name="Kuever J."/>
            <person name="Pereira I.A."/>
            <person name="Parshina S.N."/>
            <person name="Bernier-Latmani R."/>
            <person name="Stams A.J."/>
            <person name="Klenk H.P."/>
        </authorList>
    </citation>
    <scope>NUCLEOTIDE SEQUENCE [LARGE SCALE GENOMIC DNA]</scope>
    <source>
        <strain evidence="2">ATCC 23193 / DSM 2154 / NCIB 8452 / DL</strain>
    </source>
</reference>
<dbReference type="RefSeq" id="WP_013842836.1">
    <property type="nucleotide sequence ID" value="NC_015589.1"/>
</dbReference>
<protein>
    <recommendedName>
        <fullName evidence="3">Cyclic lactone autoinducer peptide</fullName>
    </recommendedName>
</protein>
<dbReference type="HOGENOM" id="CLU_218668_0_0_9"/>
<accession>F6DSJ4</accession>
<reference evidence="2" key="1">
    <citation type="submission" date="2011-05" db="EMBL/GenBank/DDBJ databases">
        <title>Complete sequence of Desulfotomaculum ruminis DSM 2154.</title>
        <authorList>
            <person name="Lucas S."/>
            <person name="Copeland A."/>
            <person name="Lapidus A."/>
            <person name="Cheng J.-F."/>
            <person name="Goodwin L."/>
            <person name="Pitluck S."/>
            <person name="Lu M."/>
            <person name="Detter J.C."/>
            <person name="Han C."/>
            <person name="Tapia R."/>
            <person name="Land M."/>
            <person name="Hauser L."/>
            <person name="Kyrpides N."/>
            <person name="Ivanova N."/>
            <person name="Mikhailova N."/>
            <person name="Pagani I."/>
            <person name="Stams A.J.M."/>
            <person name="Plugge C.M."/>
            <person name="Muyzer G."/>
            <person name="Kuever J."/>
            <person name="Parshina S.N."/>
            <person name="Ivanova A.E."/>
            <person name="Nazina T.N."/>
            <person name="Brambilla E."/>
            <person name="Spring S."/>
            <person name="Klenk H.-P."/>
            <person name="Woyke T."/>
        </authorList>
    </citation>
    <scope>NUCLEOTIDE SEQUENCE [LARGE SCALE GENOMIC DNA]</scope>
    <source>
        <strain evidence="2">ATCC 23193 / DSM 2154 / NCIB 8452 / DL</strain>
    </source>
</reference>
<organism evidence="1 2">
    <name type="scientific">Desulforamulus ruminis (strain ATCC 23193 / DSM 2154 / NCIMB 8452 / DL)</name>
    <name type="common">Desulfotomaculum ruminis</name>
    <dbReference type="NCBI Taxonomy" id="696281"/>
    <lineage>
        <taxon>Bacteria</taxon>
        <taxon>Bacillati</taxon>
        <taxon>Bacillota</taxon>
        <taxon>Clostridia</taxon>
        <taxon>Eubacteriales</taxon>
        <taxon>Peptococcaceae</taxon>
        <taxon>Desulforamulus</taxon>
    </lineage>
</organism>
<dbReference type="AlphaFoldDB" id="F6DSJ4"/>
<gene>
    <name evidence="1" type="ordered locus">Desru_2870</name>
</gene>
<dbReference type="EMBL" id="CP002780">
    <property type="protein sequence ID" value="AEG61084.1"/>
    <property type="molecule type" value="Genomic_DNA"/>
</dbReference>
<dbReference type="InterPro" id="IPR009229">
    <property type="entry name" value="AgrD"/>
</dbReference>
<dbReference type="OrthoDB" id="1809800at2"/>
<sequence length="40" mass="4692">MKRFLLNLCVSLALVISYIGIYPTSWFTSYQPEVPEELLR</sequence>
<dbReference type="KEGG" id="dru:Desru_2870"/>
<proteinExistence type="predicted"/>
<dbReference type="STRING" id="696281.Desru_2870"/>